<gene>
    <name evidence="2" type="ORF">ACFSR9_13105</name>
</gene>
<feature type="chain" id="PRO_5045222571" evidence="1">
    <location>
        <begin position="32"/>
        <end position="200"/>
    </location>
</feature>
<proteinExistence type="predicted"/>
<keyword evidence="3" id="KW-1185">Reference proteome</keyword>
<dbReference type="EMBL" id="JBHUMK010000060">
    <property type="protein sequence ID" value="MFD2610366.1"/>
    <property type="molecule type" value="Genomic_DNA"/>
</dbReference>
<organism evidence="2 3">
    <name type="scientific">Deinococcus taklimakanensis</name>
    <dbReference type="NCBI Taxonomy" id="536443"/>
    <lineage>
        <taxon>Bacteria</taxon>
        <taxon>Thermotogati</taxon>
        <taxon>Deinococcota</taxon>
        <taxon>Deinococci</taxon>
        <taxon>Deinococcales</taxon>
        <taxon>Deinococcaceae</taxon>
        <taxon>Deinococcus</taxon>
    </lineage>
</organism>
<evidence type="ECO:0000313" key="3">
    <source>
        <dbReference type="Proteomes" id="UP001597475"/>
    </source>
</evidence>
<sequence length="200" mass="21857">MNFLSSLTQSGKVRPFLLALCLGIAAPGALAVRDDVQVPGTKTWHWYSRDAVTDENLSEIFLDEQYTQNTYLTFKCWGDRGFQFGVTTKHTLLPDLDELDLNSLYRVTYRIGTALPATVYDLGRLGVDGAVRRDTLGLRDTAANEAILSGLLSGQKVILRVEPNGPDALVRQPLTLTFLPAGVPQAFKAIQSCDMGVLPG</sequence>
<reference evidence="3" key="1">
    <citation type="journal article" date="2019" name="Int. J. Syst. Evol. Microbiol.">
        <title>The Global Catalogue of Microorganisms (GCM) 10K type strain sequencing project: providing services to taxonomists for standard genome sequencing and annotation.</title>
        <authorList>
            <consortium name="The Broad Institute Genomics Platform"/>
            <consortium name="The Broad Institute Genome Sequencing Center for Infectious Disease"/>
            <person name="Wu L."/>
            <person name="Ma J."/>
        </authorList>
    </citation>
    <scope>NUCLEOTIDE SEQUENCE [LARGE SCALE GENOMIC DNA]</scope>
    <source>
        <strain evidence="3">KCTC 33842</strain>
    </source>
</reference>
<keyword evidence="1" id="KW-0732">Signal</keyword>
<feature type="signal peptide" evidence="1">
    <location>
        <begin position="1"/>
        <end position="31"/>
    </location>
</feature>
<name>A0ABW5P626_9DEIO</name>
<comment type="caution">
    <text evidence="2">The sequence shown here is derived from an EMBL/GenBank/DDBJ whole genome shotgun (WGS) entry which is preliminary data.</text>
</comment>
<evidence type="ECO:0000256" key="1">
    <source>
        <dbReference type="SAM" id="SignalP"/>
    </source>
</evidence>
<protein>
    <submittedName>
        <fullName evidence="2">Uncharacterized protein</fullName>
    </submittedName>
</protein>
<accession>A0ABW5P626</accession>
<evidence type="ECO:0000313" key="2">
    <source>
        <dbReference type="EMBL" id="MFD2610366.1"/>
    </source>
</evidence>
<dbReference type="Proteomes" id="UP001597475">
    <property type="component" value="Unassembled WGS sequence"/>
</dbReference>